<name>A0A7X5ZWQ7_9SPHN</name>
<evidence type="ECO:0000313" key="3">
    <source>
        <dbReference type="Proteomes" id="UP000564677"/>
    </source>
</evidence>
<dbReference type="RefSeq" id="WP_167300746.1">
    <property type="nucleotide sequence ID" value="NZ_JAASQV010000003.1"/>
</dbReference>
<sequence length="220" mass="23543">MTMLIKSDAGIAVRSFIGGARLPVEASEAPAPDPRDIERAQLLAEVERLQRQRGEDEAAAKRAVEVAREEGRQEGLAQAERREADGIAAVRKGLEQARADFAAQLDSLDRLAPELARAALDKMFAEGEGWAAPAEAMIARQLAALRRSSVIAIHVSPEDFPDAAALATLSAELGAEGLRVESDRALRAGASRIECRLGQVDLDVRTQWQALSALLAEMAG</sequence>
<proteinExistence type="predicted"/>
<organism evidence="2 3">
    <name type="scientific">Sphingomonas leidyi</name>
    <dbReference type="NCBI Taxonomy" id="68569"/>
    <lineage>
        <taxon>Bacteria</taxon>
        <taxon>Pseudomonadati</taxon>
        <taxon>Pseudomonadota</taxon>
        <taxon>Alphaproteobacteria</taxon>
        <taxon>Sphingomonadales</taxon>
        <taxon>Sphingomonadaceae</taxon>
        <taxon>Sphingomonas</taxon>
    </lineage>
</organism>
<dbReference type="AlphaFoldDB" id="A0A7X5ZWQ7"/>
<keyword evidence="2" id="KW-0282">Flagellum</keyword>
<evidence type="ECO:0000313" key="2">
    <source>
        <dbReference type="EMBL" id="NIJ66401.1"/>
    </source>
</evidence>
<comment type="caution">
    <text evidence="2">The sequence shown here is derived from an EMBL/GenBank/DDBJ whole genome shotgun (WGS) entry which is preliminary data.</text>
</comment>
<reference evidence="2 3" key="1">
    <citation type="submission" date="2020-03" db="EMBL/GenBank/DDBJ databases">
        <title>Genomic Encyclopedia of Type Strains, Phase IV (KMG-IV): sequencing the most valuable type-strain genomes for metagenomic binning, comparative biology and taxonomic classification.</title>
        <authorList>
            <person name="Goeker M."/>
        </authorList>
    </citation>
    <scope>NUCLEOTIDE SEQUENCE [LARGE SCALE GENOMIC DNA]</scope>
    <source>
        <strain evidence="2 3">DSM 4733</strain>
    </source>
</reference>
<evidence type="ECO:0000259" key="1">
    <source>
        <dbReference type="Pfam" id="PF02108"/>
    </source>
</evidence>
<dbReference type="Proteomes" id="UP000564677">
    <property type="component" value="Unassembled WGS sequence"/>
</dbReference>
<dbReference type="EMBL" id="JAASQV010000003">
    <property type="protein sequence ID" value="NIJ66401.1"/>
    <property type="molecule type" value="Genomic_DNA"/>
</dbReference>
<keyword evidence="2" id="KW-0969">Cilium</keyword>
<keyword evidence="3" id="KW-1185">Reference proteome</keyword>
<gene>
    <name evidence="2" type="ORF">FHR20_003374</name>
</gene>
<keyword evidence="2" id="KW-0966">Cell projection</keyword>
<feature type="domain" description="Flagellar assembly protein FliH/Type III secretion system HrpE" evidence="1">
    <location>
        <begin position="147"/>
        <end position="210"/>
    </location>
</feature>
<protein>
    <submittedName>
        <fullName evidence="2">Flagellar biosynthesis/type III secretory pathway protein FliH</fullName>
    </submittedName>
</protein>
<accession>A0A7X5ZWQ7</accession>
<dbReference type="Pfam" id="PF02108">
    <property type="entry name" value="FliH"/>
    <property type="match status" value="1"/>
</dbReference>
<dbReference type="InterPro" id="IPR018035">
    <property type="entry name" value="Flagellar_FliH/T3SS_HrpE"/>
</dbReference>